<feature type="transmembrane region" description="Helical" evidence="2">
    <location>
        <begin position="15"/>
        <end position="32"/>
    </location>
</feature>
<evidence type="ECO:0000256" key="2">
    <source>
        <dbReference type="SAM" id="Phobius"/>
    </source>
</evidence>
<evidence type="ECO:0000256" key="1">
    <source>
        <dbReference type="SAM" id="MobiDB-lite"/>
    </source>
</evidence>
<keyword evidence="2" id="KW-0472">Membrane</keyword>
<dbReference type="EMBL" id="JACEIK010010443">
    <property type="protein sequence ID" value="MCE3215192.1"/>
    <property type="molecule type" value="Genomic_DNA"/>
</dbReference>
<keyword evidence="4" id="KW-1185">Reference proteome</keyword>
<accession>A0ABS8WQK7</accession>
<organism evidence="3 4">
    <name type="scientific">Datura stramonium</name>
    <name type="common">Jimsonweed</name>
    <name type="synonym">Common thornapple</name>
    <dbReference type="NCBI Taxonomy" id="4076"/>
    <lineage>
        <taxon>Eukaryota</taxon>
        <taxon>Viridiplantae</taxon>
        <taxon>Streptophyta</taxon>
        <taxon>Embryophyta</taxon>
        <taxon>Tracheophyta</taxon>
        <taxon>Spermatophyta</taxon>
        <taxon>Magnoliopsida</taxon>
        <taxon>eudicotyledons</taxon>
        <taxon>Gunneridae</taxon>
        <taxon>Pentapetalae</taxon>
        <taxon>asterids</taxon>
        <taxon>lamiids</taxon>
        <taxon>Solanales</taxon>
        <taxon>Solanaceae</taxon>
        <taxon>Solanoideae</taxon>
        <taxon>Datureae</taxon>
        <taxon>Datura</taxon>
    </lineage>
</organism>
<feature type="compositionally biased region" description="Basic and acidic residues" evidence="1">
    <location>
        <begin position="48"/>
        <end position="63"/>
    </location>
</feature>
<feature type="region of interest" description="Disordered" evidence="1">
    <location>
        <begin position="48"/>
        <end position="69"/>
    </location>
</feature>
<dbReference type="Proteomes" id="UP000823775">
    <property type="component" value="Unassembled WGS sequence"/>
</dbReference>
<keyword evidence="2" id="KW-0812">Transmembrane</keyword>
<comment type="caution">
    <text evidence="3">The sequence shown here is derived from an EMBL/GenBank/DDBJ whole genome shotgun (WGS) entry which is preliminary data.</text>
</comment>
<reference evidence="3 4" key="1">
    <citation type="journal article" date="2021" name="BMC Genomics">
        <title>Datura genome reveals duplications of psychoactive alkaloid biosynthetic genes and high mutation rate following tissue culture.</title>
        <authorList>
            <person name="Rajewski A."/>
            <person name="Carter-House D."/>
            <person name="Stajich J."/>
            <person name="Litt A."/>
        </authorList>
    </citation>
    <scope>NUCLEOTIDE SEQUENCE [LARGE SCALE GENOMIC DNA]</scope>
    <source>
        <strain evidence="3">AR-01</strain>
    </source>
</reference>
<name>A0ABS8WQK7_DATST</name>
<protein>
    <submittedName>
        <fullName evidence="3">Uncharacterized protein</fullName>
    </submittedName>
</protein>
<evidence type="ECO:0000313" key="3">
    <source>
        <dbReference type="EMBL" id="MCE3215192.1"/>
    </source>
</evidence>
<sequence length="69" mass="7888">MREDSSGGLKFVLNWRYDIVFLTGCLLIGVAAREEDKRNRGRAVAMVRRETETGEGEGKEREVQLIMDE</sequence>
<evidence type="ECO:0000313" key="4">
    <source>
        <dbReference type="Proteomes" id="UP000823775"/>
    </source>
</evidence>
<gene>
    <name evidence="3" type="ORF">HAX54_001223</name>
</gene>
<keyword evidence="2" id="KW-1133">Transmembrane helix</keyword>
<proteinExistence type="predicted"/>